<dbReference type="CDD" id="cd07438">
    <property type="entry name" value="PHP_HisPPase_AMP"/>
    <property type="match status" value="1"/>
</dbReference>
<dbReference type="PANTHER" id="PTHR42924:SF3">
    <property type="entry name" value="POLYMERASE_HISTIDINOL PHOSPHATASE N-TERMINAL DOMAIN-CONTAINING PROTEIN"/>
    <property type="match status" value="1"/>
</dbReference>
<dbReference type="Proteomes" id="UP001178148">
    <property type="component" value="Unassembled WGS sequence"/>
</dbReference>
<dbReference type="GO" id="GO:0004534">
    <property type="term" value="F:5'-3' RNA exonuclease activity"/>
    <property type="evidence" value="ECO:0007669"/>
    <property type="project" value="TreeGrafter"/>
</dbReference>
<organism evidence="2 3">
    <name type="scientific">Candidatus Endonucleibacter bathymodioli</name>
    <dbReference type="NCBI Taxonomy" id="539814"/>
    <lineage>
        <taxon>Bacteria</taxon>
        <taxon>Pseudomonadati</taxon>
        <taxon>Pseudomonadota</taxon>
        <taxon>Gammaproteobacteria</taxon>
        <taxon>Oceanospirillales</taxon>
        <taxon>Endozoicomonadaceae</taxon>
        <taxon>Candidatus Endonucleibacter</taxon>
    </lineage>
</organism>
<keyword evidence="3" id="KW-1185">Reference proteome</keyword>
<gene>
    <name evidence="2" type="ORF">QS748_07400</name>
</gene>
<protein>
    <submittedName>
        <fullName evidence="2">PHP domain-containing protein</fullName>
    </submittedName>
</protein>
<evidence type="ECO:0000259" key="1">
    <source>
        <dbReference type="SMART" id="SM00481"/>
    </source>
</evidence>
<dbReference type="Gene3D" id="1.10.150.650">
    <property type="match status" value="1"/>
</dbReference>
<dbReference type="PANTHER" id="PTHR42924">
    <property type="entry name" value="EXONUCLEASE"/>
    <property type="match status" value="1"/>
</dbReference>
<name>A0AA90NL69_9GAMM</name>
<dbReference type="EMBL" id="JASXSV010000009">
    <property type="protein sequence ID" value="MDP0589014.1"/>
    <property type="molecule type" value="Genomic_DNA"/>
</dbReference>
<dbReference type="InterPro" id="IPR003141">
    <property type="entry name" value="Pol/His_phosphatase_N"/>
</dbReference>
<sequence length="295" mass="32364">MSIIDLHSHTTASDGSLSPTQLYERAHRKNVTTLAITDHDTLAACKYLSSVSLPPGPRIIPGIELSTTWSGVEIHVIGLNFSLDNPDLDSIVQKQSQARYQRSLHIAKQLARRLPLGYSAEVIFAAVLLQAKTTQQMASDGFHLPDEHIQTGRPHFAKWLKSEGLVKNDQEAFKKYLGNNGLGNLRAFWPSMSQGVARIRGVGGSAVLAHPGRYGMTRTKLKALISDFKLAGGHALEIVGCNVPSSQIQQLASFCQEFSLKGSQGSDFHCAERPWVELGRFAAMPKNVIPIWDGW</sequence>
<feature type="domain" description="Polymerase/histidinol phosphatase N-terminal" evidence="1">
    <location>
        <begin position="4"/>
        <end position="69"/>
    </location>
</feature>
<dbReference type="Pfam" id="PF02811">
    <property type="entry name" value="PHP"/>
    <property type="match status" value="1"/>
</dbReference>
<dbReference type="InterPro" id="IPR052018">
    <property type="entry name" value="PHP_domain"/>
</dbReference>
<dbReference type="AlphaFoldDB" id="A0AA90NL69"/>
<dbReference type="InterPro" id="IPR016195">
    <property type="entry name" value="Pol/histidinol_Pase-like"/>
</dbReference>
<reference evidence="2 3" key="1">
    <citation type="journal article" date="2023" name="bioRxiv">
        <title>An intranuclear bacterial parasite of deep-sea mussels expresses apoptosis inhibitors acquired from its host.</title>
        <authorList>
            <person name="Gonzalez Porras M.A."/>
            <person name="Assie A."/>
            <person name="Tietjen M."/>
            <person name="Violette M."/>
            <person name="Kleiner M."/>
            <person name="Gruber-Vodicka H."/>
            <person name="Dubilier N."/>
            <person name="Leisch N."/>
        </authorList>
    </citation>
    <scope>NUCLEOTIDE SEQUENCE [LARGE SCALE GENOMIC DNA]</scope>
    <source>
        <strain evidence="2">IAP13</strain>
    </source>
</reference>
<dbReference type="InterPro" id="IPR004013">
    <property type="entry name" value="PHP_dom"/>
</dbReference>
<dbReference type="Gene3D" id="3.20.20.140">
    <property type="entry name" value="Metal-dependent hydrolases"/>
    <property type="match status" value="1"/>
</dbReference>
<dbReference type="SMART" id="SM00481">
    <property type="entry name" value="POLIIIAc"/>
    <property type="match status" value="1"/>
</dbReference>
<accession>A0AA90NL69</accession>
<evidence type="ECO:0000313" key="3">
    <source>
        <dbReference type="Proteomes" id="UP001178148"/>
    </source>
</evidence>
<evidence type="ECO:0000313" key="2">
    <source>
        <dbReference type="EMBL" id="MDP0589014.1"/>
    </source>
</evidence>
<comment type="caution">
    <text evidence="2">The sequence shown here is derived from an EMBL/GenBank/DDBJ whole genome shotgun (WGS) entry which is preliminary data.</text>
</comment>
<dbReference type="GO" id="GO:0035312">
    <property type="term" value="F:5'-3' DNA exonuclease activity"/>
    <property type="evidence" value="ECO:0007669"/>
    <property type="project" value="TreeGrafter"/>
</dbReference>
<dbReference type="SUPFAM" id="SSF89550">
    <property type="entry name" value="PHP domain-like"/>
    <property type="match status" value="1"/>
</dbReference>
<proteinExistence type="predicted"/>